<dbReference type="AlphaFoldDB" id="A0A6A4P0F1"/>
<accession>A0A6A4P0F1</accession>
<keyword evidence="1" id="KW-1133">Transmembrane helix</keyword>
<keyword evidence="1" id="KW-0472">Membrane</keyword>
<evidence type="ECO:0000256" key="1">
    <source>
        <dbReference type="SAM" id="Phobius"/>
    </source>
</evidence>
<dbReference type="Proteomes" id="UP000447434">
    <property type="component" value="Chromosome 15"/>
</dbReference>
<protein>
    <submittedName>
        <fullName evidence="2">Uncharacterized protein</fullName>
    </submittedName>
</protein>
<evidence type="ECO:0000313" key="2">
    <source>
        <dbReference type="EMBL" id="KAE9598253.1"/>
    </source>
</evidence>
<keyword evidence="1" id="KW-0812">Transmembrane</keyword>
<dbReference type="EMBL" id="WOCE01000015">
    <property type="protein sequence ID" value="KAE9598253.1"/>
    <property type="molecule type" value="Genomic_DNA"/>
</dbReference>
<evidence type="ECO:0000313" key="3">
    <source>
        <dbReference type="Proteomes" id="UP000447434"/>
    </source>
</evidence>
<keyword evidence="3" id="KW-1185">Reference proteome</keyword>
<feature type="transmembrane region" description="Helical" evidence="1">
    <location>
        <begin position="20"/>
        <end position="35"/>
    </location>
</feature>
<comment type="caution">
    <text evidence="2">The sequence shown here is derived from an EMBL/GenBank/DDBJ whole genome shotgun (WGS) entry which is preliminary data.</text>
</comment>
<organism evidence="2 3">
    <name type="scientific">Lupinus albus</name>
    <name type="common">White lupine</name>
    <name type="synonym">Lupinus termis</name>
    <dbReference type="NCBI Taxonomy" id="3870"/>
    <lineage>
        <taxon>Eukaryota</taxon>
        <taxon>Viridiplantae</taxon>
        <taxon>Streptophyta</taxon>
        <taxon>Embryophyta</taxon>
        <taxon>Tracheophyta</taxon>
        <taxon>Spermatophyta</taxon>
        <taxon>Magnoliopsida</taxon>
        <taxon>eudicotyledons</taxon>
        <taxon>Gunneridae</taxon>
        <taxon>Pentapetalae</taxon>
        <taxon>rosids</taxon>
        <taxon>fabids</taxon>
        <taxon>Fabales</taxon>
        <taxon>Fabaceae</taxon>
        <taxon>Papilionoideae</taxon>
        <taxon>50 kb inversion clade</taxon>
        <taxon>genistoids sensu lato</taxon>
        <taxon>core genistoids</taxon>
        <taxon>Genisteae</taxon>
        <taxon>Lupinus</taxon>
    </lineage>
</organism>
<sequence>MILNYLLIFEDKCGTKNDPIFVTFCCFEFFLYFFIGRTKLSVHIEQLKYMTLCLISNLYIHILFGGVST</sequence>
<feature type="transmembrane region" description="Helical" evidence="1">
    <location>
        <begin position="47"/>
        <end position="67"/>
    </location>
</feature>
<gene>
    <name evidence="2" type="ORF">Lalb_Chr15g0078621</name>
</gene>
<reference evidence="3" key="1">
    <citation type="journal article" date="2020" name="Nat. Commun.">
        <title>Genome sequence of the cluster root forming white lupin.</title>
        <authorList>
            <person name="Hufnagel B."/>
            <person name="Marques A."/>
            <person name="Soriano A."/>
            <person name="Marques L."/>
            <person name="Divol F."/>
            <person name="Doumas P."/>
            <person name="Sallet E."/>
            <person name="Mancinotti D."/>
            <person name="Carrere S."/>
            <person name="Marande W."/>
            <person name="Arribat S."/>
            <person name="Keller J."/>
            <person name="Huneau C."/>
            <person name="Blein T."/>
            <person name="Aime D."/>
            <person name="Laguerre M."/>
            <person name="Taylor J."/>
            <person name="Schubert V."/>
            <person name="Nelson M."/>
            <person name="Geu-Flores F."/>
            <person name="Crespi M."/>
            <person name="Gallardo-Guerrero K."/>
            <person name="Delaux P.-M."/>
            <person name="Salse J."/>
            <person name="Berges H."/>
            <person name="Guyot R."/>
            <person name="Gouzy J."/>
            <person name="Peret B."/>
        </authorList>
    </citation>
    <scope>NUCLEOTIDE SEQUENCE [LARGE SCALE GENOMIC DNA]</scope>
    <source>
        <strain evidence="3">cv. Amiga</strain>
    </source>
</reference>
<name>A0A6A4P0F1_LUPAL</name>
<proteinExistence type="predicted"/>